<evidence type="ECO:0000313" key="2">
    <source>
        <dbReference type="Proteomes" id="UP000070578"/>
    </source>
</evidence>
<reference evidence="1 2" key="2">
    <citation type="submission" date="2016-03" db="EMBL/GenBank/DDBJ databases">
        <title>New uncultured bacterium of the family Gallionellaceae from acid mine drainage: description and reconstruction of genome based on metagenomic analysis of microbial community.</title>
        <authorList>
            <person name="Kadnikov V."/>
            <person name="Ivasenko D."/>
            <person name="Beletsky A."/>
            <person name="Mardanov A."/>
            <person name="Danilova E."/>
            <person name="Pimenov N."/>
            <person name="Karnachuk O."/>
            <person name="Ravin N."/>
        </authorList>
    </citation>
    <scope>NUCLEOTIDE SEQUENCE [LARGE SCALE GENOMIC DNA]</scope>
    <source>
        <strain evidence="1">ShG14-8</strain>
    </source>
</reference>
<accession>A0A139BPE2</accession>
<dbReference type="Gene3D" id="3.10.450.620">
    <property type="entry name" value="JHP933, nucleotidyltransferase-like core domain"/>
    <property type="match status" value="1"/>
</dbReference>
<organism evidence="1 2">
    <name type="scientific">Candidatus Gallionella acididurans</name>
    <dbReference type="NCBI Taxonomy" id="1796491"/>
    <lineage>
        <taxon>Bacteria</taxon>
        <taxon>Pseudomonadati</taxon>
        <taxon>Pseudomonadota</taxon>
        <taxon>Betaproteobacteria</taxon>
        <taxon>Nitrosomonadales</taxon>
        <taxon>Gallionellaceae</taxon>
        <taxon>Gallionella</taxon>
    </lineage>
</organism>
<dbReference type="InterPro" id="IPR014942">
    <property type="entry name" value="AbiEii"/>
</dbReference>
<dbReference type="PATRIC" id="fig|1796491.3.peg.3372"/>
<proteinExistence type="predicted"/>
<name>A0A139BPE2_9PROT</name>
<dbReference type="EMBL" id="LSLI01000139">
    <property type="protein sequence ID" value="KXS30808.1"/>
    <property type="molecule type" value="Genomic_DNA"/>
</dbReference>
<comment type="caution">
    <text evidence="1">The sequence shown here is derived from an EMBL/GenBank/DDBJ whole genome shotgun (WGS) entry which is preliminary data.</text>
</comment>
<dbReference type="Pfam" id="PF08843">
    <property type="entry name" value="AbiEii"/>
    <property type="match status" value="1"/>
</dbReference>
<dbReference type="AlphaFoldDB" id="A0A139BPE2"/>
<protein>
    <recommendedName>
        <fullName evidence="3">Nucleotidyl transferase AbiEii/AbiGii toxin family protein</fullName>
    </recommendedName>
</protein>
<evidence type="ECO:0008006" key="3">
    <source>
        <dbReference type="Google" id="ProtNLM"/>
    </source>
</evidence>
<gene>
    <name evidence="1" type="ORF">AWT59_3068</name>
</gene>
<dbReference type="Proteomes" id="UP000070578">
    <property type="component" value="Unassembled WGS sequence"/>
</dbReference>
<sequence>MIPQRNISLISNTLVTAGGRRIPEAVIERDYVLAWFLTGLAGHPLRDVLAFKGGTALRRCWFEDYRFSEDLDFTLTRPITLEEILAGLNEIFAAVEAACGLRIAFDREDRHGHQNSHTFYLRYQGPLPAANDVKVDITINEVLCFPLQDRPIQRAYDSFDDLPEGPTVKVYAIEEIVVEKLLALSDRARNEPRDLYDLWYLFGSTDLRVAEIRAELDAKLALRQRVVAGMEQAIATKEDRLRRLWAARLAHQMSQLPPFDDVFREVLRAVRAADLPKADG</sequence>
<evidence type="ECO:0000313" key="1">
    <source>
        <dbReference type="EMBL" id="KXS30808.1"/>
    </source>
</evidence>
<reference evidence="1 2" key="1">
    <citation type="submission" date="2016-02" db="EMBL/GenBank/DDBJ databases">
        <authorList>
            <person name="Wen L."/>
            <person name="He K."/>
            <person name="Yang H."/>
        </authorList>
    </citation>
    <scope>NUCLEOTIDE SEQUENCE [LARGE SCALE GENOMIC DNA]</scope>
    <source>
        <strain evidence="1">ShG14-8</strain>
    </source>
</reference>